<evidence type="ECO:0000256" key="4">
    <source>
        <dbReference type="SAM" id="MobiDB-lite"/>
    </source>
</evidence>
<comment type="caution">
    <text evidence="6">The sequence shown here is derived from an EMBL/GenBank/DDBJ whole genome shotgun (WGS) entry which is preliminary data.</text>
</comment>
<dbReference type="Gene3D" id="1.10.439.10">
    <property type="entry name" value="Penicillin Amidohydrolase, domain 1"/>
    <property type="match status" value="1"/>
</dbReference>
<comment type="similarity">
    <text evidence="1">Belongs to the peptidase S45 family.</text>
</comment>
<keyword evidence="5" id="KW-1133">Transmembrane helix</keyword>
<feature type="compositionally biased region" description="Basic and acidic residues" evidence="4">
    <location>
        <begin position="263"/>
        <end position="275"/>
    </location>
</feature>
<dbReference type="InterPro" id="IPR043146">
    <property type="entry name" value="Penicillin_amidase_N_B-knob"/>
</dbReference>
<proteinExistence type="inferred from homology"/>
<dbReference type="Pfam" id="PF01804">
    <property type="entry name" value="Penicil_amidase"/>
    <property type="match status" value="1"/>
</dbReference>
<gene>
    <name evidence="6" type="ORF">M0813_25330</name>
</gene>
<dbReference type="Gene3D" id="1.10.1400.10">
    <property type="match status" value="1"/>
</dbReference>
<evidence type="ECO:0000256" key="5">
    <source>
        <dbReference type="SAM" id="Phobius"/>
    </source>
</evidence>
<dbReference type="Gene3D" id="2.30.120.10">
    <property type="match status" value="1"/>
</dbReference>
<dbReference type="Gene3D" id="3.60.20.10">
    <property type="entry name" value="Glutamine Phosphoribosylpyrophosphate, subunit 1, domain 1"/>
    <property type="match status" value="1"/>
</dbReference>
<feature type="region of interest" description="Disordered" evidence="4">
    <location>
        <begin position="239"/>
        <end position="275"/>
    </location>
</feature>
<evidence type="ECO:0000313" key="7">
    <source>
        <dbReference type="Proteomes" id="UP001150062"/>
    </source>
</evidence>
<evidence type="ECO:0000313" key="6">
    <source>
        <dbReference type="EMBL" id="KAJ6239118.1"/>
    </source>
</evidence>
<protein>
    <submittedName>
        <fullName evidence="6">Peptidase s45 penicillin amidase</fullName>
    </submittedName>
</protein>
<dbReference type="PIRSF" id="PIRSF001227">
    <property type="entry name" value="Pen_acylase"/>
    <property type="match status" value="1"/>
</dbReference>
<dbReference type="SUPFAM" id="SSF56235">
    <property type="entry name" value="N-terminal nucleophile aminohydrolases (Ntn hydrolases)"/>
    <property type="match status" value="1"/>
</dbReference>
<dbReference type="PANTHER" id="PTHR34218:SF4">
    <property type="entry name" value="ACYL-HOMOSERINE LACTONE ACYLASE QUIP"/>
    <property type="match status" value="1"/>
</dbReference>
<dbReference type="Proteomes" id="UP001150062">
    <property type="component" value="Unassembled WGS sequence"/>
</dbReference>
<keyword evidence="5" id="KW-0472">Membrane</keyword>
<dbReference type="InterPro" id="IPR043147">
    <property type="entry name" value="Penicillin_amidase_A-knob"/>
</dbReference>
<keyword evidence="3" id="KW-0865">Zymogen</keyword>
<evidence type="ECO:0000256" key="3">
    <source>
        <dbReference type="ARBA" id="ARBA00023145"/>
    </source>
</evidence>
<feature type="compositionally biased region" description="Acidic residues" evidence="4">
    <location>
        <begin position="245"/>
        <end position="262"/>
    </location>
</feature>
<accession>A0ABQ8Y4L8</accession>
<reference evidence="6" key="1">
    <citation type="submission" date="2022-08" db="EMBL/GenBank/DDBJ databases">
        <title>Novel sulfate-reducing endosymbionts in the free-living metamonad Anaeramoeba.</title>
        <authorList>
            <person name="Jerlstrom-Hultqvist J."/>
            <person name="Cepicka I."/>
            <person name="Gallot-Lavallee L."/>
            <person name="Salas-Leiva D."/>
            <person name="Curtis B.A."/>
            <person name="Zahonova K."/>
            <person name="Pipaliya S."/>
            <person name="Dacks J."/>
            <person name="Roger A.J."/>
        </authorList>
    </citation>
    <scope>NUCLEOTIDE SEQUENCE</scope>
    <source>
        <strain evidence="6">Schooner1</strain>
    </source>
</reference>
<keyword evidence="2" id="KW-0378">Hydrolase</keyword>
<keyword evidence="7" id="KW-1185">Reference proteome</keyword>
<evidence type="ECO:0000256" key="1">
    <source>
        <dbReference type="ARBA" id="ARBA00006586"/>
    </source>
</evidence>
<dbReference type="PANTHER" id="PTHR34218">
    <property type="entry name" value="PEPTIDASE S45 PENICILLIN AMIDASE"/>
    <property type="match status" value="1"/>
</dbReference>
<keyword evidence="5" id="KW-0812">Transmembrane</keyword>
<name>A0ABQ8Y4L8_9EUKA</name>
<feature type="transmembrane region" description="Helical" evidence="5">
    <location>
        <begin position="6"/>
        <end position="28"/>
    </location>
</feature>
<dbReference type="EMBL" id="JAOAOG010000229">
    <property type="protein sequence ID" value="KAJ6239118.1"/>
    <property type="molecule type" value="Genomic_DNA"/>
</dbReference>
<dbReference type="InterPro" id="IPR023343">
    <property type="entry name" value="Penicillin_amidase_dom1"/>
</dbReference>
<dbReference type="InterPro" id="IPR014395">
    <property type="entry name" value="Pen/GL7ACA/AHL_acylase"/>
</dbReference>
<dbReference type="InterPro" id="IPR002692">
    <property type="entry name" value="S45"/>
</dbReference>
<organism evidence="6 7">
    <name type="scientific">Anaeramoeba flamelloides</name>
    <dbReference type="NCBI Taxonomy" id="1746091"/>
    <lineage>
        <taxon>Eukaryota</taxon>
        <taxon>Metamonada</taxon>
        <taxon>Anaeramoebidae</taxon>
        <taxon>Anaeramoeba</taxon>
    </lineage>
</organism>
<dbReference type="InterPro" id="IPR029055">
    <property type="entry name" value="Ntn_hydrolases_N"/>
</dbReference>
<evidence type="ECO:0000256" key="2">
    <source>
        <dbReference type="ARBA" id="ARBA00022801"/>
    </source>
</evidence>
<sequence length="878" mass="103833">MGDLFEQLALILLLLAFLVAIYFVIYSLKRMFEKKYFARLCKGSLATLKGNFFLQSGPRQSFQITRDSEGVPHLIGETNQDIFFGMGFVHSQDRLFQLEMSRRIATGQLTEILGNKDNLLSCDLFFRSFLHLGNAQKEWEHLPEQHQKLIQSYVNGINSCIKRRRLKGSLPMEFKLLKFEPKIWTVYDVLILTKCFVFQNNSILFEKLFICELLQKKNISQEMMRELFNLKNVTNNENTNHNEEIEVEIEKEEEEEEEEEEEIEKKKEKKEEKQQQEEKEKIKNFLSNRNLNFKTIRQQLQSLKIPFMNNSVFKSKGVLISGKHTFNNSPLMYSEISSNSKIPTSFYELHLNCQKNNLNYYGFTIPGVFYFPMGQNGKVSFCLNIEQSDNLQLFIEKRISNNVTKGHESCDIGIIKESFHIKGEKIPLQYESLKTPNGISLFYNNNQKNKSKLDAKEILVYNSIIHNTEFITFMINLLFADHLNSIEEILKNQPNNFLNLVAVDNKGNIGKYSNGNLFSNNLINNLILPGWQTKKNRNCPPKKTNFYKFKKNPKSGIIINQTNNLCKESLKHYAYLYEDQMHDQENKINQEKFEELINHNLISYQGTQLIKILKQNYNDWFTNNKNPKVKLFWEKFKNWDGLLKNNSFGATIYPLFTKKLLEFVFIQYIDFDFFNLIFNNLININISQNSLFQNIQYRFLNQLIKNIQNTNWLTDEKLLHSFFENSIKSIDKEFKKIFNQIHNNKKKVNNFTNFQLNHPISFISNILPEIYHTKKITHNTLFQNNFQYNYLYFPNTKICTQIKSFFDLQDCSKSKMILNTGNSENPYSAYYDNGWNNLIKNNMHQTIWFSNQLKFFQNSQIVFKIMEIVKSKNHRKNK</sequence>